<dbReference type="Gene3D" id="3.30.70.330">
    <property type="match status" value="1"/>
</dbReference>
<feature type="region of interest" description="Disordered" evidence="1">
    <location>
        <begin position="125"/>
        <end position="151"/>
    </location>
</feature>
<keyword evidence="3" id="KW-1185">Reference proteome</keyword>
<reference evidence="2 3" key="1">
    <citation type="submission" date="2023-03" db="EMBL/GenBank/DDBJ databases">
        <title>Genome insight into feeding habits of ladybird beetles.</title>
        <authorList>
            <person name="Li H.-S."/>
            <person name="Huang Y.-H."/>
            <person name="Pang H."/>
        </authorList>
    </citation>
    <scope>NUCLEOTIDE SEQUENCE [LARGE SCALE GENOMIC DNA]</scope>
    <source>
        <strain evidence="2">SYSU_2023b</strain>
        <tissue evidence="2">Whole body</tissue>
    </source>
</reference>
<evidence type="ECO:0008006" key="4">
    <source>
        <dbReference type="Google" id="ProtNLM"/>
    </source>
</evidence>
<dbReference type="InterPro" id="IPR012677">
    <property type="entry name" value="Nucleotide-bd_a/b_plait_sf"/>
</dbReference>
<accession>A0AAW1VHA9</accession>
<dbReference type="Proteomes" id="UP001431783">
    <property type="component" value="Unassembled WGS sequence"/>
</dbReference>
<gene>
    <name evidence="2" type="ORF">WA026_023571</name>
</gene>
<dbReference type="GO" id="GO:0003676">
    <property type="term" value="F:nucleic acid binding"/>
    <property type="evidence" value="ECO:0007669"/>
    <property type="project" value="InterPro"/>
</dbReference>
<protein>
    <recommendedName>
        <fullName evidence="4">RRM domain-containing protein</fullName>
    </recommendedName>
</protein>
<organism evidence="2 3">
    <name type="scientific">Henosepilachna vigintioctopunctata</name>
    <dbReference type="NCBI Taxonomy" id="420089"/>
    <lineage>
        <taxon>Eukaryota</taxon>
        <taxon>Metazoa</taxon>
        <taxon>Ecdysozoa</taxon>
        <taxon>Arthropoda</taxon>
        <taxon>Hexapoda</taxon>
        <taxon>Insecta</taxon>
        <taxon>Pterygota</taxon>
        <taxon>Neoptera</taxon>
        <taxon>Endopterygota</taxon>
        <taxon>Coleoptera</taxon>
        <taxon>Polyphaga</taxon>
        <taxon>Cucujiformia</taxon>
        <taxon>Coccinelloidea</taxon>
        <taxon>Coccinellidae</taxon>
        <taxon>Epilachninae</taxon>
        <taxon>Epilachnini</taxon>
        <taxon>Henosepilachna</taxon>
    </lineage>
</organism>
<dbReference type="InterPro" id="IPR035979">
    <property type="entry name" value="RBD_domain_sf"/>
</dbReference>
<evidence type="ECO:0000313" key="2">
    <source>
        <dbReference type="EMBL" id="KAK9893079.1"/>
    </source>
</evidence>
<feature type="compositionally biased region" description="Polar residues" evidence="1">
    <location>
        <begin position="9"/>
        <end position="18"/>
    </location>
</feature>
<proteinExistence type="predicted"/>
<name>A0AAW1VHA9_9CUCU</name>
<feature type="region of interest" description="Disordered" evidence="1">
    <location>
        <begin position="1"/>
        <end position="46"/>
    </location>
</feature>
<comment type="caution">
    <text evidence="2">The sequence shown here is derived from an EMBL/GenBank/DDBJ whole genome shotgun (WGS) entry which is preliminary data.</text>
</comment>
<evidence type="ECO:0000313" key="3">
    <source>
        <dbReference type="Proteomes" id="UP001431783"/>
    </source>
</evidence>
<dbReference type="SUPFAM" id="SSF54928">
    <property type="entry name" value="RNA-binding domain, RBD"/>
    <property type="match status" value="1"/>
</dbReference>
<evidence type="ECO:0000256" key="1">
    <source>
        <dbReference type="SAM" id="MobiDB-lite"/>
    </source>
</evidence>
<dbReference type="AlphaFoldDB" id="A0AAW1VHA9"/>
<dbReference type="EMBL" id="JARQZJ010000146">
    <property type="protein sequence ID" value="KAK9893079.1"/>
    <property type="molecule type" value="Genomic_DNA"/>
</dbReference>
<sequence length="151" mass="17211">MMKAVSGEEGTSSTNYTRQVAAEPKQKNTETPNQNSTTEKENFEKADNVVDVRILTERDINEPRIESFGYVEFADEAGYQRGHDLNVSQLSNRKIKVVYTQGENKKSENQKSEIKSKNFKLHAMRKQGKCGDSRGPFKGGFKGRQKLNYFH</sequence>